<dbReference type="PANTHER" id="PTHR13612:SF0">
    <property type="entry name" value="ENHANCER OF MRNA-DECAPPING PROTEIN 3"/>
    <property type="match status" value="1"/>
</dbReference>
<evidence type="ECO:0000256" key="1">
    <source>
        <dbReference type="SAM" id="MobiDB-lite"/>
    </source>
</evidence>
<evidence type="ECO:0000259" key="2">
    <source>
        <dbReference type="SMART" id="SM01271"/>
    </source>
</evidence>
<dbReference type="PANTHER" id="PTHR13612">
    <property type="entry name" value="ENHANCER OF MRNA-DECAPPING PROTEIN 3"/>
    <property type="match status" value="1"/>
</dbReference>
<dbReference type="GO" id="GO:0033962">
    <property type="term" value="P:P-body assembly"/>
    <property type="evidence" value="ECO:0007669"/>
    <property type="project" value="TreeGrafter"/>
</dbReference>
<feature type="region of interest" description="Disordered" evidence="1">
    <location>
        <begin position="72"/>
        <end position="195"/>
    </location>
</feature>
<accession>A0A0N4W6V1</accession>
<proteinExistence type="predicted"/>
<dbReference type="SMART" id="SM01271">
    <property type="entry name" value="LSM14"/>
    <property type="match status" value="1"/>
</dbReference>
<dbReference type="GO" id="GO:0031087">
    <property type="term" value="P:deadenylation-independent decapping of nuclear-transcribed mRNA"/>
    <property type="evidence" value="ECO:0007669"/>
    <property type="project" value="TreeGrafter"/>
</dbReference>
<organism evidence="5">
    <name type="scientific">Haemonchus placei</name>
    <name type="common">Barber's pole worm</name>
    <dbReference type="NCBI Taxonomy" id="6290"/>
    <lineage>
        <taxon>Eukaryota</taxon>
        <taxon>Metazoa</taxon>
        <taxon>Ecdysozoa</taxon>
        <taxon>Nematoda</taxon>
        <taxon>Chromadorea</taxon>
        <taxon>Rhabditida</taxon>
        <taxon>Rhabditina</taxon>
        <taxon>Rhabditomorpha</taxon>
        <taxon>Strongyloidea</taxon>
        <taxon>Trichostrongylidae</taxon>
        <taxon>Haemonchus</taxon>
    </lineage>
</organism>
<dbReference type="Proteomes" id="UP000268014">
    <property type="component" value="Unassembled WGS sequence"/>
</dbReference>
<gene>
    <name evidence="3" type="ORF">HPLM_LOCUS5805</name>
</gene>
<reference evidence="5" key="1">
    <citation type="submission" date="2016-04" db="UniProtKB">
        <authorList>
            <consortium name="WormBaseParasite"/>
        </authorList>
    </citation>
    <scope>IDENTIFICATION</scope>
</reference>
<dbReference type="EMBL" id="UZAF01016392">
    <property type="protein sequence ID" value="VDO27140.1"/>
    <property type="molecule type" value="Genomic_DNA"/>
</dbReference>
<sequence length="573" mass="62891">MTNCIGSVISVDCGEFGYYQGRLISLDADSKDITLGSAFREGVPLGKNVTLNGAQIVSLKVLKAAQQVEESHVASTSNNNSENKLAVLRPNGAKQNGSIVHRSKSTIEFASMEGSQNRNRTGGSHARPLATAQNKSSKTASQRKPSSVSSTSEEGQSIHADVSSKPRTRSRRVRRSESEHIHSHPVGVSETPHFRSFEPQVPLPREVMVAKVKNRCKTKGPSGNPLLDSKKLHGRIANGNDELVKPIDFELLNTDFDFDANLEQFKRENLEDDYYESVEKQKMSQNFAHYENIIADPARVTSWTNILGSSNYTGNSDQVSITRPAVERRSPPIRSISFCPSGYETTYDGFPLPVLDVALKKKYLSECCSAMGSDVYHYLVADRLIMWLIDVVGRLGISLDRAVVLASSTTPLRMVDRFLSHLDNRGVATTLYGKFPSFDMSLVSVVDRVSLLPAACKIIIVLTDELTSESQTWLGKQTSSHIISLECAPSMLDYHRLHVLMLGVLTSGIYTVNSSAQPQVGKTSFAQLCATMKGNTFIDSAVCDVGAPFSWIAEDGKANLQQAFSTTLMRRLC</sequence>
<feature type="compositionally biased region" description="Low complexity" evidence="1">
    <location>
        <begin position="146"/>
        <end position="157"/>
    </location>
</feature>
<dbReference type="GO" id="GO:0003729">
    <property type="term" value="F:mRNA binding"/>
    <property type="evidence" value="ECO:0007669"/>
    <property type="project" value="TreeGrafter"/>
</dbReference>
<feature type="domain" description="Lsm14-like N-terminal" evidence="2">
    <location>
        <begin position="1"/>
        <end position="84"/>
    </location>
</feature>
<dbReference type="Gene3D" id="2.30.30.100">
    <property type="match status" value="1"/>
</dbReference>
<dbReference type="STRING" id="6290.A0A0N4W6V1"/>
<dbReference type="WBParaSite" id="HPLM_0000581301-mRNA-1">
    <property type="protein sequence ID" value="HPLM_0000581301-mRNA-1"/>
    <property type="gene ID" value="HPLM_0000581301"/>
</dbReference>
<feature type="compositionally biased region" description="Polar residues" evidence="1">
    <location>
        <begin position="73"/>
        <end position="83"/>
    </location>
</feature>
<reference evidence="3 4" key="2">
    <citation type="submission" date="2018-11" db="EMBL/GenBank/DDBJ databases">
        <authorList>
            <consortium name="Pathogen Informatics"/>
        </authorList>
    </citation>
    <scope>NUCLEOTIDE SEQUENCE [LARGE SCALE GENOMIC DNA]</scope>
    <source>
        <strain evidence="3 4">MHpl1</strain>
    </source>
</reference>
<protein>
    <submittedName>
        <fullName evidence="5">LSM14 domain-containing protein</fullName>
    </submittedName>
</protein>
<dbReference type="GO" id="GO:0000932">
    <property type="term" value="C:P-body"/>
    <property type="evidence" value="ECO:0007669"/>
    <property type="project" value="TreeGrafter"/>
</dbReference>
<evidence type="ECO:0000313" key="5">
    <source>
        <dbReference type="WBParaSite" id="HPLM_0000581301-mRNA-1"/>
    </source>
</evidence>
<keyword evidence="4" id="KW-1185">Reference proteome</keyword>
<dbReference type="OMA" id="HVMIADR"/>
<evidence type="ECO:0000313" key="3">
    <source>
        <dbReference type="EMBL" id="VDO27140.1"/>
    </source>
</evidence>
<feature type="compositionally biased region" description="Polar residues" evidence="1">
    <location>
        <begin position="131"/>
        <end position="145"/>
    </location>
</feature>
<feature type="compositionally biased region" description="Polar residues" evidence="1">
    <location>
        <begin position="113"/>
        <end position="122"/>
    </location>
</feature>
<dbReference type="AlphaFoldDB" id="A0A0N4W6V1"/>
<evidence type="ECO:0000313" key="4">
    <source>
        <dbReference type="Proteomes" id="UP000268014"/>
    </source>
</evidence>
<dbReference type="InterPro" id="IPR025609">
    <property type="entry name" value="Lsm14-like_N"/>
</dbReference>
<dbReference type="OrthoDB" id="5824531at2759"/>
<name>A0A0N4W6V1_HAEPC</name>